<evidence type="ECO:0008006" key="5">
    <source>
        <dbReference type="Google" id="ProtNLM"/>
    </source>
</evidence>
<proteinExistence type="inferred from homology"/>
<feature type="compositionally biased region" description="Pro residues" evidence="2">
    <location>
        <begin position="122"/>
        <end position="137"/>
    </location>
</feature>
<dbReference type="PANTHER" id="PTHR16284">
    <property type="entry name" value="PROTEIN CDV3 HOMOLOG"/>
    <property type="match status" value="1"/>
</dbReference>
<comment type="caution">
    <text evidence="3">The sequence shown here is derived from an EMBL/GenBank/DDBJ whole genome shotgun (WGS) entry which is preliminary data.</text>
</comment>
<gene>
    <name evidence="3" type="ORF">PUN28_007492</name>
</gene>
<dbReference type="GO" id="GO:0005737">
    <property type="term" value="C:cytoplasm"/>
    <property type="evidence" value="ECO:0007669"/>
    <property type="project" value="TreeGrafter"/>
</dbReference>
<evidence type="ECO:0000313" key="4">
    <source>
        <dbReference type="Proteomes" id="UP001430953"/>
    </source>
</evidence>
<sequence length="242" mass="26950">MADLDDFFAKKDRKKAKGKKFATTDEVAKKLEETGKRVEKPKPKEKPVNPEGEESQHTEDEDEWKEFEEEKKDYSGLKIGHLTVNDSVEESDDERGIFEICSDGEIGEGGTKYTGPWKKPDVPAPEVPEVPPPPAPPAASSTGSSYKAPHLRHQPTFASPRPRGRNVAPDINSEEYFPTLNSKPQQQNNGSTPWGRKRREEGAFEEVRNRGGNRSYNVPDSQGQTPKLSLGNKYGALSQDQS</sequence>
<dbReference type="EMBL" id="JADYXP020000006">
    <property type="protein sequence ID" value="KAL0122844.1"/>
    <property type="molecule type" value="Genomic_DNA"/>
</dbReference>
<feature type="region of interest" description="Disordered" evidence="2">
    <location>
        <begin position="31"/>
        <end position="242"/>
    </location>
</feature>
<dbReference type="AlphaFoldDB" id="A0AAW2G3U6"/>
<keyword evidence="4" id="KW-1185">Reference proteome</keyword>
<evidence type="ECO:0000256" key="1">
    <source>
        <dbReference type="ARBA" id="ARBA00006062"/>
    </source>
</evidence>
<name>A0AAW2G3U6_9HYME</name>
<accession>A0AAW2G3U6</accession>
<feature type="compositionally biased region" description="Polar residues" evidence="2">
    <location>
        <begin position="212"/>
        <end position="227"/>
    </location>
</feature>
<reference evidence="3 4" key="1">
    <citation type="submission" date="2023-03" db="EMBL/GenBank/DDBJ databases">
        <title>High recombination rates correlate with genetic variation in Cardiocondyla obscurior ants.</title>
        <authorList>
            <person name="Errbii M."/>
        </authorList>
    </citation>
    <scope>NUCLEOTIDE SEQUENCE [LARGE SCALE GENOMIC DNA]</scope>
    <source>
        <strain evidence="3">Alpha-2009</strain>
        <tissue evidence="3">Whole body</tissue>
    </source>
</reference>
<dbReference type="InterPro" id="IPR026806">
    <property type="entry name" value="CDV3"/>
</dbReference>
<dbReference type="Proteomes" id="UP001430953">
    <property type="component" value="Unassembled WGS sequence"/>
</dbReference>
<evidence type="ECO:0000313" key="3">
    <source>
        <dbReference type="EMBL" id="KAL0122844.1"/>
    </source>
</evidence>
<protein>
    <recommendedName>
        <fullName evidence="5">Protein CDV3 homolog</fullName>
    </recommendedName>
</protein>
<feature type="compositionally biased region" description="Basic and acidic residues" evidence="2">
    <location>
        <begin position="31"/>
        <end position="58"/>
    </location>
</feature>
<dbReference type="Pfam" id="PF15359">
    <property type="entry name" value="CDV3"/>
    <property type="match status" value="1"/>
</dbReference>
<feature type="compositionally biased region" description="Basic and acidic residues" evidence="2">
    <location>
        <begin position="198"/>
        <end position="209"/>
    </location>
</feature>
<dbReference type="PANTHER" id="PTHR16284:SF13">
    <property type="entry name" value="PROTEIN CDV3 HOMOLOG"/>
    <property type="match status" value="1"/>
</dbReference>
<comment type="similarity">
    <text evidence="1">Belongs to the CDV3 family.</text>
</comment>
<organism evidence="3 4">
    <name type="scientific">Cardiocondyla obscurior</name>
    <dbReference type="NCBI Taxonomy" id="286306"/>
    <lineage>
        <taxon>Eukaryota</taxon>
        <taxon>Metazoa</taxon>
        <taxon>Ecdysozoa</taxon>
        <taxon>Arthropoda</taxon>
        <taxon>Hexapoda</taxon>
        <taxon>Insecta</taxon>
        <taxon>Pterygota</taxon>
        <taxon>Neoptera</taxon>
        <taxon>Endopterygota</taxon>
        <taxon>Hymenoptera</taxon>
        <taxon>Apocrita</taxon>
        <taxon>Aculeata</taxon>
        <taxon>Formicoidea</taxon>
        <taxon>Formicidae</taxon>
        <taxon>Myrmicinae</taxon>
        <taxon>Cardiocondyla</taxon>
    </lineage>
</organism>
<evidence type="ECO:0000256" key="2">
    <source>
        <dbReference type="SAM" id="MobiDB-lite"/>
    </source>
</evidence>
<feature type="compositionally biased region" description="Polar residues" evidence="2">
    <location>
        <begin position="179"/>
        <end position="192"/>
    </location>
</feature>